<keyword evidence="3" id="KW-1185">Reference proteome</keyword>
<organism evidence="2 3">
    <name type="scientific">Hallerella porci</name>
    <dbReference type="NCBI Taxonomy" id="1945871"/>
    <lineage>
        <taxon>Bacteria</taxon>
        <taxon>Pseudomonadati</taxon>
        <taxon>Fibrobacterota</taxon>
        <taxon>Fibrobacteria</taxon>
        <taxon>Fibrobacterales</taxon>
        <taxon>Fibrobacteraceae</taxon>
        <taxon>Hallerella</taxon>
    </lineage>
</organism>
<dbReference type="EMBL" id="QGHD01000033">
    <property type="protein sequence ID" value="PWK93084.1"/>
    <property type="molecule type" value="Genomic_DNA"/>
</dbReference>
<comment type="caution">
    <text evidence="2">The sequence shown here is derived from an EMBL/GenBank/DDBJ whole genome shotgun (WGS) entry which is preliminary data.</text>
</comment>
<feature type="compositionally biased region" description="Low complexity" evidence="1">
    <location>
        <begin position="1"/>
        <end position="14"/>
    </location>
</feature>
<accession>A0ABX5LL60</accession>
<dbReference type="RefSeq" id="WP_109587775.1">
    <property type="nucleotide sequence ID" value="NZ_QGHD01000033.1"/>
</dbReference>
<gene>
    <name evidence="2" type="ORF">B0H50_13310</name>
</gene>
<dbReference type="Proteomes" id="UP000245523">
    <property type="component" value="Unassembled WGS sequence"/>
</dbReference>
<evidence type="ECO:0000313" key="2">
    <source>
        <dbReference type="EMBL" id="PWK93084.1"/>
    </source>
</evidence>
<evidence type="ECO:0000256" key="1">
    <source>
        <dbReference type="SAM" id="MobiDB-lite"/>
    </source>
</evidence>
<sequence>MGFFSSISSILGNSSREKERKEPNIAEENEKAYKEAKRAFDHFFDDEKSVEIQVDTDEDNG</sequence>
<reference evidence="2 3" key="1">
    <citation type="submission" date="2018-05" db="EMBL/GenBank/DDBJ databases">
        <title>Animal gut microbial communities from fecal samples from Wisconsin, USA.</title>
        <authorList>
            <person name="Neumann A."/>
        </authorList>
    </citation>
    <scope>NUCLEOTIDE SEQUENCE [LARGE SCALE GENOMIC DNA]</scope>
    <source>
        <strain evidence="2 3">UWS4</strain>
    </source>
</reference>
<protein>
    <submittedName>
        <fullName evidence="2">Uncharacterized protein</fullName>
    </submittedName>
</protein>
<proteinExistence type="predicted"/>
<feature type="compositionally biased region" description="Basic and acidic residues" evidence="1">
    <location>
        <begin position="15"/>
        <end position="30"/>
    </location>
</feature>
<feature type="region of interest" description="Disordered" evidence="1">
    <location>
        <begin position="1"/>
        <end position="30"/>
    </location>
</feature>
<name>A0ABX5LL60_9BACT</name>
<evidence type="ECO:0000313" key="3">
    <source>
        <dbReference type="Proteomes" id="UP000245523"/>
    </source>
</evidence>